<keyword evidence="2" id="KW-1185">Reference proteome</keyword>
<proteinExistence type="predicted"/>
<name>A0ACC3NML8_9PEZI</name>
<dbReference type="EMBL" id="JAUTXU010000025">
    <property type="protein sequence ID" value="KAK3719701.1"/>
    <property type="molecule type" value="Genomic_DNA"/>
</dbReference>
<evidence type="ECO:0000313" key="2">
    <source>
        <dbReference type="Proteomes" id="UP001281147"/>
    </source>
</evidence>
<accession>A0ACC3NML8</accession>
<dbReference type="Proteomes" id="UP001281147">
    <property type="component" value="Unassembled WGS sequence"/>
</dbReference>
<reference evidence="1" key="1">
    <citation type="submission" date="2023-07" db="EMBL/GenBank/DDBJ databases">
        <title>Black Yeasts Isolated from many extreme environments.</title>
        <authorList>
            <person name="Coleine C."/>
            <person name="Stajich J.E."/>
            <person name="Selbmann L."/>
        </authorList>
    </citation>
    <scope>NUCLEOTIDE SEQUENCE</scope>
    <source>
        <strain evidence="1">CCFEE 5714</strain>
    </source>
</reference>
<protein>
    <submittedName>
        <fullName evidence="1">Uncharacterized protein</fullName>
    </submittedName>
</protein>
<evidence type="ECO:0000313" key="1">
    <source>
        <dbReference type="EMBL" id="KAK3719701.1"/>
    </source>
</evidence>
<gene>
    <name evidence="1" type="ORF">LTR37_004238</name>
</gene>
<organism evidence="1 2">
    <name type="scientific">Vermiconidia calcicola</name>
    <dbReference type="NCBI Taxonomy" id="1690605"/>
    <lineage>
        <taxon>Eukaryota</taxon>
        <taxon>Fungi</taxon>
        <taxon>Dikarya</taxon>
        <taxon>Ascomycota</taxon>
        <taxon>Pezizomycotina</taxon>
        <taxon>Dothideomycetes</taxon>
        <taxon>Dothideomycetidae</taxon>
        <taxon>Mycosphaerellales</taxon>
        <taxon>Extremaceae</taxon>
        <taxon>Vermiconidia</taxon>
    </lineage>
</organism>
<comment type="caution">
    <text evidence="1">The sequence shown here is derived from an EMBL/GenBank/DDBJ whole genome shotgun (WGS) entry which is preliminary data.</text>
</comment>
<sequence>MPFNVQSLAILAAAFSLVESSPLTLPKASIDPKFAARQSLAKREVTGIACGLYSTGNEADIGDGLGEDADTITVAPRSCNRIGCYDTSGVSICNDQDAELSFPMQEAIDNMNYLKGICHGPGSGEGYYYISGQMFITDHGGYNLNIGYCNNNDPVDKPFADYNDGYPGPNGRPEVECGGNNGVQCEGTQCIDGTLVMTEQTSVDCGGYLAPSYIGPGATYTYSTTRTITETWTVGGFVTIDTSDLFVVSVQAGFFSSFSNATTTGDISGISATCGDESAEGTFTCGMHVVPSCWQMAGYCDVEGLGRTPWANVAPRLTAQDGQSVYTAGICTCQNCPGADEEGAPEEDCGLECAACKS</sequence>